<evidence type="ECO:0000259" key="2">
    <source>
        <dbReference type="Pfam" id="PF04480"/>
    </source>
</evidence>
<protein>
    <submittedName>
        <fullName evidence="3">Unannotated protein</fullName>
    </submittedName>
</protein>
<evidence type="ECO:0000256" key="1">
    <source>
        <dbReference type="SAM" id="MobiDB-lite"/>
    </source>
</evidence>
<name>A0A6J7IQE1_9ZZZZ</name>
<feature type="domain" description="DUF559" evidence="2">
    <location>
        <begin position="153"/>
        <end position="209"/>
    </location>
</feature>
<evidence type="ECO:0000313" key="3">
    <source>
        <dbReference type="EMBL" id="CAB4933533.1"/>
    </source>
</evidence>
<organism evidence="3">
    <name type="scientific">freshwater metagenome</name>
    <dbReference type="NCBI Taxonomy" id="449393"/>
    <lineage>
        <taxon>unclassified sequences</taxon>
        <taxon>metagenomes</taxon>
        <taxon>ecological metagenomes</taxon>
    </lineage>
</organism>
<dbReference type="EMBL" id="CAFBNF010000025">
    <property type="protein sequence ID" value="CAB4933533.1"/>
    <property type="molecule type" value="Genomic_DNA"/>
</dbReference>
<dbReference type="EMBL" id="CAFBOZ010000415">
    <property type="protein sequence ID" value="CAB5028189.1"/>
    <property type="molecule type" value="Genomic_DNA"/>
</dbReference>
<dbReference type="AlphaFoldDB" id="A0A6J7IQE1"/>
<proteinExistence type="predicted"/>
<feature type="region of interest" description="Disordered" evidence="1">
    <location>
        <begin position="223"/>
        <end position="247"/>
    </location>
</feature>
<dbReference type="Pfam" id="PF04480">
    <property type="entry name" value="DUF559"/>
    <property type="match status" value="1"/>
</dbReference>
<accession>A0A6J7IQE1</accession>
<sequence>MKGVDERGGTPLESAALVHGLPLLSAPRGVELIAPAGGWTGIRRCVRLHGLELGPRDSMALPPRDGPLLVNDDRVRVTSPARTWFDLARTRPLSDALAVGDAALRDPLCTREQLAAAATRGANFRGCRRVGWDIPLSEMQVPIHDEVGFVARVDFLWRDARVIGEADGAMKYESRGVLIAERHREQRLRELGHIVVRWTWDELMNEPWKVRCASCAPCVRPREHARPQRQPLGTPGPRSSAASRRVK</sequence>
<gene>
    <name evidence="3" type="ORF">UFOPK3773_00395</name>
    <name evidence="4" type="ORF">UFOPK3992_02145</name>
</gene>
<reference evidence="3" key="1">
    <citation type="submission" date="2020-05" db="EMBL/GenBank/DDBJ databases">
        <authorList>
            <person name="Chiriac C."/>
            <person name="Salcher M."/>
            <person name="Ghai R."/>
            <person name="Kavagutti S V."/>
        </authorList>
    </citation>
    <scope>NUCLEOTIDE SEQUENCE</scope>
</reference>
<dbReference type="InterPro" id="IPR007569">
    <property type="entry name" value="DUF559"/>
</dbReference>
<evidence type="ECO:0000313" key="4">
    <source>
        <dbReference type="EMBL" id="CAB5028189.1"/>
    </source>
</evidence>